<dbReference type="EMBL" id="BMAC01001311">
    <property type="protein sequence ID" value="GFQ06805.1"/>
    <property type="molecule type" value="Genomic_DNA"/>
</dbReference>
<dbReference type="AlphaFoldDB" id="A0A830DEA5"/>
<dbReference type="OrthoDB" id="904194at2759"/>
<evidence type="ECO:0000256" key="4">
    <source>
        <dbReference type="ARBA" id="ARBA00023242"/>
    </source>
</evidence>
<sequence>MPPLSDKELEERLSAAGNSLLKPPSSRDELLPVLDKIEELLQKVEQSPARSMQTALSPLMKALVAEELLKHSDVDVKVGVASCISEITRITAPDAPYDDDKMKDVFQLIVSSFESLSDTSSRSYEKRATILETVAKVRILCHHVGFRMRSDD</sequence>
<evidence type="ECO:0000256" key="3">
    <source>
        <dbReference type="ARBA" id="ARBA00023204"/>
    </source>
</evidence>
<keyword evidence="7" id="KW-1185">Reference proteome</keyword>
<keyword evidence="3" id="KW-0234">DNA repair</keyword>
<feature type="compositionally biased region" description="Basic and acidic residues" evidence="5">
    <location>
        <begin position="1"/>
        <end position="13"/>
    </location>
</feature>
<name>A0A830DEA5_9LAMI</name>
<dbReference type="GO" id="GO:0007064">
    <property type="term" value="P:mitotic sister chromatid cohesion"/>
    <property type="evidence" value="ECO:0007669"/>
    <property type="project" value="InterPro"/>
</dbReference>
<dbReference type="Proteomes" id="UP000653305">
    <property type="component" value="Unassembled WGS sequence"/>
</dbReference>
<evidence type="ECO:0000256" key="5">
    <source>
        <dbReference type="SAM" id="MobiDB-lite"/>
    </source>
</evidence>
<evidence type="ECO:0000256" key="1">
    <source>
        <dbReference type="ARBA" id="ARBA00004123"/>
    </source>
</evidence>
<protein>
    <submittedName>
        <fullName evidence="6">Sister chromatid cohesion protein pds5</fullName>
    </submittedName>
</protein>
<proteinExistence type="predicted"/>
<evidence type="ECO:0000313" key="6">
    <source>
        <dbReference type="EMBL" id="GFQ06805.1"/>
    </source>
</evidence>
<evidence type="ECO:0000256" key="2">
    <source>
        <dbReference type="ARBA" id="ARBA00022763"/>
    </source>
</evidence>
<dbReference type="GO" id="GO:0006281">
    <property type="term" value="P:DNA repair"/>
    <property type="evidence" value="ECO:0007669"/>
    <property type="project" value="UniProtKB-KW"/>
</dbReference>
<keyword evidence="2" id="KW-0227">DNA damage</keyword>
<dbReference type="InterPro" id="IPR039776">
    <property type="entry name" value="Pds5"/>
</dbReference>
<comment type="subcellular location">
    <subcellularLocation>
        <location evidence="1">Nucleus</location>
    </subcellularLocation>
</comment>
<gene>
    <name evidence="6" type="ORF">PHJA_002824500</name>
</gene>
<dbReference type="GO" id="GO:0000785">
    <property type="term" value="C:chromatin"/>
    <property type="evidence" value="ECO:0007669"/>
    <property type="project" value="TreeGrafter"/>
</dbReference>
<dbReference type="PANTHER" id="PTHR12663">
    <property type="entry name" value="ANDROGEN INDUCED INHIBITOR OF PROLIFERATION AS3 / PDS5-RELATED"/>
    <property type="match status" value="1"/>
</dbReference>
<accession>A0A830DEA5</accession>
<dbReference type="Pfam" id="PF20168">
    <property type="entry name" value="PDS5"/>
    <property type="match status" value="1"/>
</dbReference>
<keyword evidence="4" id="KW-0539">Nucleus</keyword>
<reference evidence="6" key="1">
    <citation type="submission" date="2020-07" db="EMBL/GenBank/DDBJ databases">
        <title>Ethylene signaling mediates host invasion by parasitic plants.</title>
        <authorList>
            <person name="Yoshida S."/>
        </authorList>
    </citation>
    <scope>NUCLEOTIDE SEQUENCE</scope>
    <source>
        <strain evidence="6">Okayama</strain>
    </source>
</reference>
<dbReference type="GO" id="GO:0005634">
    <property type="term" value="C:nucleus"/>
    <property type="evidence" value="ECO:0007669"/>
    <property type="project" value="UniProtKB-SubCell"/>
</dbReference>
<organism evidence="6 7">
    <name type="scientific">Phtheirospermum japonicum</name>
    <dbReference type="NCBI Taxonomy" id="374723"/>
    <lineage>
        <taxon>Eukaryota</taxon>
        <taxon>Viridiplantae</taxon>
        <taxon>Streptophyta</taxon>
        <taxon>Embryophyta</taxon>
        <taxon>Tracheophyta</taxon>
        <taxon>Spermatophyta</taxon>
        <taxon>Magnoliopsida</taxon>
        <taxon>eudicotyledons</taxon>
        <taxon>Gunneridae</taxon>
        <taxon>Pentapetalae</taxon>
        <taxon>asterids</taxon>
        <taxon>lamiids</taxon>
        <taxon>Lamiales</taxon>
        <taxon>Orobanchaceae</taxon>
        <taxon>Orobanchaceae incertae sedis</taxon>
        <taxon>Phtheirospermum</taxon>
    </lineage>
</organism>
<dbReference type="PANTHER" id="PTHR12663:SF3">
    <property type="entry name" value="SISTER CHROMATID COHESION PROTEIN PDS5 HOMOLOG C"/>
    <property type="match status" value="1"/>
</dbReference>
<comment type="caution">
    <text evidence="6">The sequence shown here is derived from an EMBL/GenBank/DDBJ whole genome shotgun (WGS) entry which is preliminary data.</text>
</comment>
<feature type="region of interest" description="Disordered" evidence="5">
    <location>
        <begin position="1"/>
        <end position="27"/>
    </location>
</feature>
<evidence type="ECO:0000313" key="7">
    <source>
        <dbReference type="Proteomes" id="UP000653305"/>
    </source>
</evidence>